<evidence type="ECO:0000256" key="1">
    <source>
        <dbReference type="SAM" id="MobiDB-lite"/>
    </source>
</evidence>
<feature type="region of interest" description="Disordered" evidence="1">
    <location>
        <begin position="146"/>
        <end position="165"/>
    </location>
</feature>
<comment type="caution">
    <text evidence="2">The sequence shown here is derived from an EMBL/GenBank/DDBJ whole genome shotgun (WGS) entry which is preliminary data.</text>
</comment>
<dbReference type="AlphaFoldDB" id="A0A3N0E120"/>
<evidence type="ECO:0000313" key="2">
    <source>
        <dbReference type="EMBL" id="RNL81535.1"/>
    </source>
</evidence>
<keyword evidence="3" id="KW-1185">Reference proteome</keyword>
<evidence type="ECO:0000313" key="3">
    <source>
        <dbReference type="Proteomes" id="UP000269198"/>
    </source>
</evidence>
<sequence length="180" mass="18641">MTWENENGMEPVTETSPATSSAGTTESQDVNTTHCSECAHPECRTRRAFHQPRLCGHTAEFAAEHRTAIAVQTRHPGVVIWFGEATQSYWAAAPGGLIEAADSDTLLLALWRDSHGATPTAEGVDSPESAGSSAPGVTADKAGAHEPAALDPIGGPIPLDGDHSGPLPVVTVDTAEAVLA</sequence>
<feature type="region of interest" description="Disordered" evidence="1">
    <location>
        <begin position="117"/>
        <end position="140"/>
    </location>
</feature>
<proteinExistence type="predicted"/>
<organism evidence="2 3">
    <name type="scientific">Halostreptopolyspora alba</name>
    <dbReference type="NCBI Taxonomy" id="2487137"/>
    <lineage>
        <taxon>Bacteria</taxon>
        <taxon>Bacillati</taxon>
        <taxon>Actinomycetota</taxon>
        <taxon>Actinomycetes</taxon>
        <taxon>Streptosporangiales</taxon>
        <taxon>Nocardiopsidaceae</taxon>
        <taxon>Halostreptopolyspora</taxon>
    </lineage>
</organism>
<feature type="compositionally biased region" description="Polar residues" evidence="1">
    <location>
        <begin position="13"/>
        <end position="33"/>
    </location>
</feature>
<protein>
    <submittedName>
        <fullName evidence="2">Uncharacterized protein</fullName>
    </submittedName>
</protein>
<dbReference type="Proteomes" id="UP000269198">
    <property type="component" value="Unassembled WGS sequence"/>
</dbReference>
<feature type="region of interest" description="Disordered" evidence="1">
    <location>
        <begin position="1"/>
        <end position="33"/>
    </location>
</feature>
<gene>
    <name evidence="2" type="ORF">EFW17_22125</name>
</gene>
<accession>A0A3N0E120</accession>
<dbReference type="EMBL" id="RJMB01000033">
    <property type="protein sequence ID" value="RNL81535.1"/>
    <property type="molecule type" value="Genomic_DNA"/>
</dbReference>
<name>A0A3N0E120_9ACTN</name>
<reference evidence="2 3" key="1">
    <citation type="submission" date="2018-11" db="EMBL/GenBank/DDBJ databases">
        <title>The genome draft of YIM 96095.</title>
        <authorList>
            <person name="Tang S.-K."/>
            <person name="Chunyu W.-X."/>
            <person name="Feng Y.-Z."/>
        </authorList>
    </citation>
    <scope>NUCLEOTIDE SEQUENCE [LARGE SCALE GENOMIC DNA]</scope>
    <source>
        <strain evidence="2 3">YIM 96095</strain>
    </source>
</reference>